<comment type="similarity">
    <text evidence="4">Belongs to the carnitine/choline acetyltransferase family.</text>
</comment>
<sequence>MAEAHSAVAFSFAITHDGWDVNFDREVLYLVWESGLRSWKKRLARFRNSIHNGVYPGHLQSLYVLWTLLVAAHFGGFTIPFGLVQKTLTVLPGDSTMWQVTACLLAALTMWLSVIFLMRYIFKLLLMYKGWMYESRSPGTKLSKKTVLWATIVKVLSGWNKPRLYSFQGSLPRLPLPSVNDTMKRYLLSVRPLLDDENYKRVERLAKEFETTIAVKLQRYLVLKSWWSSNYVSDWWEEYVYLRGRSPLMVNSNFYGTDTLLRPTSVQAARAGTIIHFCLRFRRLIERQELEPIMLQNMVPLCSWQYERLFNTVRVPGVETDKIVHYQDSTHITVYHKGKYFKVIVYSRGRLLNPAEIQIQIQQILDDKSEPVIGEERVAALTAGERSHWAHIRQTDFNRGHNRTSLHCIERAAFNVCLDDNEYGFNEDDPSTLNEYAHILLHGKGHDRWFDKSFNLCFSTSGAVGFNAEHTWADAPVMGHLWEYVILTELTWGYLQDGNARGAVEAPPPAPTRLQWDLDNEDLLKNIDTSYNVAQKLLNDVDLRIMMFTKYGKGFMKSLRVSPDAFIQMVLQLAYYRDAGHFCLTYEASMTRLFREGRTETVRSCTIESCQWAKAMEDPNASVVDKLELFLKASERHKIGCHDAMTGRGIDRHLFCLYVVSKYLELDSPFLQEVFNEPWRLSTSQTPYGQTSLLDLKKYPKCVGAGGGFGPVADDGYGVSYIIVGEDMLFFHVSSKKSCPITSSNKFVKQIEKSLIDVQELFIEYKKIKKINILVFWFYGPAIAALVFTLGVTGVLYNAQDLLLYYPNDPPDSRAFVLQPSNYKLPYESIKINTKDGIKIHMFLIKQPTNSNRVPTMLFFHGNAGNMGQRLANVSGFFHKLNINILMVEYRGYGLSEGTPSEQGLYIDAQTAFDYITQRTDIDRSKIFLFGRSLGGAVAIDLASRLENRNKLWAMVVENTFTSIPDMAKIILKWKCLFWLPQLCHKNKYLSLKKIGQVLTPTLVVCGTNDALVPPPMGKELYMRCGAICKKMIEMPGGGHDNTWTCRDYYNSIQQFLVNVPPLPDNISPFFDNEDNRHKVVHIV</sequence>
<dbReference type="Pfam" id="PF16484">
    <property type="entry name" value="CPT_N"/>
    <property type="match status" value="1"/>
</dbReference>
<keyword evidence="8 17" id="KW-0812">Transmembrane</keyword>
<evidence type="ECO:0000256" key="11">
    <source>
        <dbReference type="ARBA" id="ARBA00023098"/>
    </source>
</evidence>
<evidence type="ECO:0000256" key="5">
    <source>
        <dbReference type="ARBA" id="ARBA00013243"/>
    </source>
</evidence>
<keyword evidence="11" id="KW-0443">Lipid metabolism</keyword>
<evidence type="ECO:0000256" key="2">
    <source>
        <dbReference type="ARBA" id="ARBA00004325"/>
    </source>
</evidence>
<evidence type="ECO:0000256" key="3">
    <source>
        <dbReference type="ARBA" id="ARBA00005005"/>
    </source>
</evidence>
<evidence type="ECO:0000256" key="8">
    <source>
        <dbReference type="ARBA" id="ARBA00022692"/>
    </source>
</evidence>
<feature type="domain" description="Serine aminopeptidase S33" evidence="19">
    <location>
        <begin position="856"/>
        <end position="990"/>
    </location>
</feature>
<dbReference type="Gene3D" id="6.10.250.1760">
    <property type="match status" value="1"/>
</dbReference>
<dbReference type="Gene3D" id="3.30.559.10">
    <property type="entry name" value="Chloramphenicol acetyltransferase-like domain"/>
    <property type="match status" value="1"/>
</dbReference>
<proteinExistence type="inferred from homology"/>
<gene>
    <name evidence="21" type="ORF">LNINA_LOCUS13094</name>
</gene>
<comment type="pathway">
    <text evidence="3">Lipid metabolism; fatty acid beta-oxidation.</text>
</comment>
<comment type="subcellular location">
    <subcellularLocation>
        <location evidence="1">Membrane</location>
        <topology evidence="1">Multi-pass membrane protein</topology>
    </subcellularLocation>
    <subcellularLocation>
        <location evidence="2">Mitochondrion membrane</location>
    </subcellularLocation>
</comment>
<dbReference type="InterPro" id="IPR039551">
    <property type="entry name" value="Cho/carn_acyl_trans"/>
</dbReference>
<evidence type="ECO:0000256" key="4">
    <source>
        <dbReference type="ARBA" id="ARBA00005232"/>
    </source>
</evidence>
<dbReference type="EMBL" id="CAVLEF010000265">
    <property type="protein sequence ID" value="CAK1554162.1"/>
    <property type="molecule type" value="Genomic_DNA"/>
</dbReference>
<dbReference type="InterPro" id="IPR029058">
    <property type="entry name" value="AB_hydrolase_fold"/>
</dbReference>
<dbReference type="SUPFAM" id="SSF52777">
    <property type="entry name" value="CoA-dependent acyltransferases"/>
    <property type="match status" value="2"/>
</dbReference>
<dbReference type="InterPro" id="IPR023213">
    <property type="entry name" value="CAT-like_dom_sf"/>
</dbReference>
<dbReference type="GO" id="GO:0031966">
    <property type="term" value="C:mitochondrial membrane"/>
    <property type="evidence" value="ECO:0007669"/>
    <property type="project" value="UniProtKB-SubCell"/>
</dbReference>
<evidence type="ECO:0000256" key="6">
    <source>
        <dbReference type="ARBA" id="ARBA00022448"/>
    </source>
</evidence>
<feature type="transmembrane region" description="Helical" evidence="17">
    <location>
        <begin position="96"/>
        <end position="122"/>
    </location>
</feature>
<keyword evidence="9" id="KW-0276">Fatty acid metabolism</keyword>
<evidence type="ECO:0000313" key="21">
    <source>
        <dbReference type="EMBL" id="CAK1554162.1"/>
    </source>
</evidence>
<dbReference type="PANTHER" id="PTHR22589:SF31">
    <property type="entry name" value="CARNITINE O-PALMITOYLTRANSFERASE"/>
    <property type="match status" value="1"/>
</dbReference>
<evidence type="ECO:0000256" key="1">
    <source>
        <dbReference type="ARBA" id="ARBA00004141"/>
    </source>
</evidence>
<dbReference type="Gene3D" id="3.30.559.70">
    <property type="entry name" value="Choline/Carnitine o-acyltransferase, domain 2"/>
    <property type="match status" value="1"/>
</dbReference>
<evidence type="ECO:0000256" key="16">
    <source>
        <dbReference type="PIRSR" id="PIRSR600542-1"/>
    </source>
</evidence>
<dbReference type="Pfam" id="PF12146">
    <property type="entry name" value="Hydrolase_4"/>
    <property type="match status" value="1"/>
</dbReference>
<dbReference type="InterPro" id="IPR032476">
    <property type="entry name" value="CPT_N"/>
</dbReference>
<dbReference type="EC" id="2.3.1.21" evidence="5"/>
<feature type="domain" description="Choline/carnitine acyltransferase" evidence="18">
    <location>
        <begin position="174"/>
        <end position="753"/>
    </location>
</feature>
<feature type="transmembrane region" description="Helical" evidence="17">
    <location>
        <begin position="774"/>
        <end position="797"/>
    </location>
</feature>
<dbReference type="GO" id="GO:0009437">
    <property type="term" value="P:carnitine metabolic process"/>
    <property type="evidence" value="ECO:0007669"/>
    <property type="project" value="TreeGrafter"/>
</dbReference>
<evidence type="ECO:0000256" key="7">
    <source>
        <dbReference type="ARBA" id="ARBA00022679"/>
    </source>
</evidence>
<dbReference type="Proteomes" id="UP001497472">
    <property type="component" value="Unassembled WGS sequence"/>
</dbReference>
<evidence type="ECO:0000256" key="12">
    <source>
        <dbReference type="ARBA" id="ARBA00023128"/>
    </source>
</evidence>
<keyword evidence="13 17" id="KW-0472">Membrane</keyword>
<reference evidence="21 22" key="1">
    <citation type="submission" date="2023-11" db="EMBL/GenBank/DDBJ databases">
        <authorList>
            <person name="Okamura Y."/>
        </authorList>
    </citation>
    <scope>NUCLEOTIDE SEQUENCE [LARGE SCALE GENOMIC DNA]</scope>
</reference>
<organism evidence="21 22">
    <name type="scientific">Leptosia nina</name>
    <dbReference type="NCBI Taxonomy" id="320188"/>
    <lineage>
        <taxon>Eukaryota</taxon>
        <taxon>Metazoa</taxon>
        <taxon>Ecdysozoa</taxon>
        <taxon>Arthropoda</taxon>
        <taxon>Hexapoda</taxon>
        <taxon>Insecta</taxon>
        <taxon>Pterygota</taxon>
        <taxon>Neoptera</taxon>
        <taxon>Endopterygota</taxon>
        <taxon>Lepidoptera</taxon>
        <taxon>Glossata</taxon>
        <taxon>Ditrysia</taxon>
        <taxon>Papilionoidea</taxon>
        <taxon>Pieridae</taxon>
        <taxon>Pierinae</taxon>
        <taxon>Leptosia</taxon>
    </lineage>
</organism>
<dbReference type="SUPFAM" id="SSF53474">
    <property type="entry name" value="alpha/beta-Hydrolases"/>
    <property type="match status" value="1"/>
</dbReference>
<feature type="transmembrane region" description="Helical" evidence="17">
    <location>
        <begin position="62"/>
        <end position="84"/>
    </location>
</feature>
<keyword evidence="14" id="KW-0012">Acyltransferase</keyword>
<name>A0AAV1JZE2_9NEOP</name>
<dbReference type="InterPro" id="IPR042231">
    <property type="entry name" value="Cho/carn_acyl_trans_2"/>
</dbReference>
<comment type="caution">
    <text evidence="21">The sequence shown here is derived from an EMBL/GenBank/DDBJ whole genome shotgun (WGS) entry which is preliminary data.</text>
</comment>
<dbReference type="GO" id="GO:0004095">
    <property type="term" value="F:carnitine O-palmitoyltransferase activity"/>
    <property type="evidence" value="ECO:0007669"/>
    <property type="project" value="UniProtKB-EC"/>
</dbReference>
<feature type="domain" description="Carnitine O-palmitoyltransferase N-terminal" evidence="20">
    <location>
        <begin position="1"/>
        <end position="47"/>
    </location>
</feature>
<dbReference type="FunFam" id="3.30.559.70:FF:000001">
    <property type="entry name" value="Carnitine O-palmitoyltransferase 1, liver isoform"/>
    <property type="match status" value="1"/>
</dbReference>
<dbReference type="GO" id="GO:0006631">
    <property type="term" value="P:fatty acid metabolic process"/>
    <property type="evidence" value="ECO:0007669"/>
    <property type="project" value="UniProtKB-KW"/>
</dbReference>
<evidence type="ECO:0000259" key="18">
    <source>
        <dbReference type="Pfam" id="PF00755"/>
    </source>
</evidence>
<keyword evidence="12" id="KW-0496">Mitochondrion</keyword>
<dbReference type="Pfam" id="PF00755">
    <property type="entry name" value="Carn_acyltransf"/>
    <property type="match status" value="1"/>
</dbReference>
<feature type="active site" description="Proton acceptor" evidence="16">
    <location>
        <position position="470"/>
    </location>
</feature>
<dbReference type="InterPro" id="IPR000542">
    <property type="entry name" value="Carn_acyl_trans"/>
</dbReference>
<dbReference type="FunFam" id="3.30.559.10:FF:000042">
    <property type="entry name" value="Carnitine Palmitoyl Transferase"/>
    <property type="match status" value="1"/>
</dbReference>
<evidence type="ECO:0000259" key="19">
    <source>
        <dbReference type="Pfam" id="PF12146"/>
    </source>
</evidence>
<dbReference type="AlphaFoldDB" id="A0AAV1JZE2"/>
<accession>A0AAV1JZE2</accession>
<evidence type="ECO:0000313" key="22">
    <source>
        <dbReference type="Proteomes" id="UP001497472"/>
    </source>
</evidence>
<evidence type="ECO:0000256" key="10">
    <source>
        <dbReference type="ARBA" id="ARBA00022989"/>
    </source>
</evidence>
<evidence type="ECO:0000256" key="9">
    <source>
        <dbReference type="ARBA" id="ARBA00022832"/>
    </source>
</evidence>
<dbReference type="Gene3D" id="3.40.50.1820">
    <property type="entry name" value="alpha/beta hydrolase"/>
    <property type="match status" value="1"/>
</dbReference>
<keyword evidence="22" id="KW-1185">Reference proteome</keyword>
<keyword evidence="6" id="KW-0813">Transport</keyword>
<evidence type="ECO:0000256" key="14">
    <source>
        <dbReference type="ARBA" id="ARBA00023315"/>
    </source>
</evidence>
<evidence type="ECO:0000256" key="17">
    <source>
        <dbReference type="SAM" id="Phobius"/>
    </source>
</evidence>
<dbReference type="InterPro" id="IPR022742">
    <property type="entry name" value="Hydrolase_4"/>
</dbReference>
<evidence type="ECO:0000256" key="15">
    <source>
        <dbReference type="ARBA" id="ARBA00048480"/>
    </source>
</evidence>
<keyword evidence="10 17" id="KW-1133">Transmembrane helix</keyword>
<evidence type="ECO:0000259" key="20">
    <source>
        <dbReference type="Pfam" id="PF16484"/>
    </source>
</evidence>
<evidence type="ECO:0000256" key="13">
    <source>
        <dbReference type="ARBA" id="ARBA00023136"/>
    </source>
</evidence>
<comment type="catalytic activity">
    <reaction evidence="15">
        <text>(R)-carnitine + hexadecanoyl-CoA = O-hexadecanoyl-(R)-carnitine + CoA</text>
        <dbReference type="Rhea" id="RHEA:12661"/>
        <dbReference type="ChEBI" id="CHEBI:16347"/>
        <dbReference type="ChEBI" id="CHEBI:17490"/>
        <dbReference type="ChEBI" id="CHEBI:57287"/>
        <dbReference type="ChEBI" id="CHEBI:57379"/>
        <dbReference type="EC" id="2.3.1.21"/>
    </reaction>
    <physiologicalReaction direction="left-to-right" evidence="15">
        <dbReference type="Rhea" id="RHEA:12662"/>
    </physiologicalReaction>
</comment>
<keyword evidence="7" id="KW-0808">Transferase</keyword>
<dbReference type="PROSITE" id="PS00439">
    <property type="entry name" value="ACYLTRANSF_C_1"/>
    <property type="match status" value="1"/>
</dbReference>
<dbReference type="PANTHER" id="PTHR22589">
    <property type="entry name" value="CARNITINE O-ACYLTRANSFERASE"/>
    <property type="match status" value="1"/>
</dbReference>
<protein>
    <recommendedName>
        <fullName evidence="5">carnitine O-palmitoyltransferase</fullName>
        <ecNumber evidence="5">2.3.1.21</ecNumber>
    </recommendedName>
</protein>